<dbReference type="SMART" id="SM00331">
    <property type="entry name" value="PP2C_SIG"/>
    <property type="match status" value="1"/>
</dbReference>
<dbReference type="SUPFAM" id="SSF81606">
    <property type="entry name" value="PP2C-like"/>
    <property type="match status" value="1"/>
</dbReference>
<dbReference type="AlphaFoldDB" id="A0A4R2RDC0"/>
<proteinExistence type="predicted"/>
<dbReference type="InterPro" id="IPR036457">
    <property type="entry name" value="PPM-type-like_dom_sf"/>
</dbReference>
<evidence type="ECO:0000256" key="4">
    <source>
        <dbReference type="PROSITE-ProRule" id="PRU00169"/>
    </source>
</evidence>
<dbReference type="PANTHER" id="PTHR43156:SF14">
    <property type="entry name" value="PHOSPHOSERINE PHOSPHATASE RSBP"/>
    <property type="match status" value="1"/>
</dbReference>
<dbReference type="InterPro" id="IPR052016">
    <property type="entry name" value="Bact_Sigma-Reg"/>
</dbReference>
<comment type="function">
    <text evidence="3">May play the central regulatory role in sporulation. It may be an element of the effector pathway responsible for the activation of sporulation genes in response to nutritional stress. Spo0A may act in concert with spo0H (a sigma factor) to control the expression of some genes that are critical to the sporulation process.</text>
</comment>
<dbReference type="GO" id="GO:0000160">
    <property type="term" value="P:phosphorelay signal transduction system"/>
    <property type="evidence" value="ECO:0007669"/>
    <property type="project" value="InterPro"/>
</dbReference>
<evidence type="ECO:0000256" key="3">
    <source>
        <dbReference type="ARBA" id="ARBA00024867"/>
    </source>
</evidence>
<evidence type="ECO:0000313" key="6">
    <source>
        <dbReference type="EMBL" id="TCP60484.1"/>
    </source>
</evidence>
<comment type="caution">
    <text evidence="6">The sequence shown here is derived from an EMBL/GenBank/DDBJ whole genome shotgun (WGS) entry which is preliminary data.</text>
</comment>
<dbReference type="Pfam" id="PF07228">
    <property type="entry name" value="SpoIIE"/>
    <property type="match status" value="1"/>
</dbReference>
<dbReference type="PROSITE" id="PS50110">
    <property type="entry name" value="RESPONSE_REGULATORY"/>
    <property type="match status" value="1"/>
</dbReference>
<feature type="modified residue" description="4-aspartylphosphate" evidence="4">
    <location>
        <position position="67"/>
    </location>
</feature>
<protein>
    <recommendedName>
        <fullName evidence="1">Stage 0 sporulation protein A homolog</fullName>
    </recommendedName>
</protein>
<evidence type="ECO:0000256" key="1">
    <source>
        <dbReference type="ARBA" id="ARBA00018672"/>
    </source>
</evidence>
<gene>
    <name evidence="6" type="ORF">EDD73_13612</name>
</gene>
<evidence type="ECO:0000256" key="2">
    <source>
        <dbReference type="ARBA" id="ARBA00022801"/>
    </source>
</evidence>
<accession>A0A4R2RDC0</accession>
<dbReference type="Gene3D" id="3.60.40.10">
    <property type="entry name" value="PPM-type phosphatase domain"/>
    <property type="match status" value="1"/>
</dbReference>
<reference evidence="6 7" key="1">
    <citation type="submission" date="2019-03" db="EMBL/GenBank/DDBJ databases">
        <title>Genomic Encyclopedia of Type Strains, Phase IV (KMG-IV): sequencing the most valuable type-strain genomes for metagenomic binning, comparative biology and taxonomic classification.</title>
        <authorList>
            <person name="Goeker M."/>
        </authorList>
    </citation>
    <scope>NUCLEOTIDE SEQUENCE [LARGE SCALE GENOMIC DNA]</scope>
    <source>
        <strain evidence="6 7">DSM 11170</strain>
    </source>
</reference>
<evidence type="ECO:0000259" key="5">
    <source>
        <dbReference type="PROSITE" id="PS50110"/>
    </source>
</evidence>
<dbReference type="InterPro" id="IPR001932">
    <property type="entry name" value="PPM-type_phosphatase-like_dom"/>
</dbReference>
<dbReference type="OrthoDB" id="9763484at2"/>
<dbReference type="InterPro" id="IPR011006">
    <property type="entry name" value="CheY-like_superfamily"/>
</dbReference>
<name>A0A4R2RDC0_9FIRM</name>
<dbReference type="Pfam" id="PF00072">
    <property type="entry name" value="Response_reg"/>
    <property type="match status" value="1"/>
</dbReference>
<dbReference type="Gene3D" id="3.40.50.2300">
    <property type="match status" value="1"/>
</dbReference>
<sequence>MMKKSHILVVDDDKVFRCLITKILNRAGYAHISTASSAEEALGFLGLIASGDQKGQKPEPVDLILMDMLMPGMSGIEMCRCLQQDEQLRFLPVIMVTAEDRREYIQEALDGGAVDYIVKPVEAVVLQARLRVALRLKKEMDRRIRREMEIQQQLHLARRLQEGLMPGPLCNPEIAITGAALYSEKLTGDLYYWVQVSPLCYGVILVDVMGHGIPSALVCMSIRSLLAGIMTYSRDPGEVIQELNRHMVQLYRKRTGTSYYLTAVCLFVDLEKRQITCVSAGHPPGICLIDDGEPVLLESSCPPVGMMPAVPVVRRGAPLGTDRYIHTPPLVLHYQHSAKILLYTDGLVDYCGQSYQETAKVLARVLHEERSADDFVDYIMEPIRVRQRITDDISLIAMNIPGP</sequence>
<keyword evidence="7" id="KW-1185">Reference proteome</keyword>
<dbReference type="EMBL" id="SLXT01000036">
    <property type="protein sequence ID" value="TCP60484.1"/>
    <property type="molecule type" value="Genomic_DNA"/>
</dbReference>
<dbReference type="Proteomes" id="UP000294813">
    <property type="component" value="Unassembled WGS sequence"/>
</dbReference>
<dbReference type="PANTHER" id="PTHR43156">
    <property type="entry name" value="STAGE II SPORULATION PROTEIN E-RELATED"/>
    <property type="match status" value="1"/>
</dbReference>
<dbReference type="GO" id="GO:0016791">
    <property type="term" value="F:phosphatase activity"/>
    <property type="evidence" value="ECO:0007669"/>
    <property type="project" value="TreeGrafter"/>
</dbReference>
<evidence type="ECO:0000313" key="7">
    <source>
        <dbReference type="Proteomes" id="UP000294813"/>
    </source>
</evidence>
<dbReference type="InterPro" id="IPR001789">
    <property type="entry name" value="Sig_transdc_resp-reg_receiver"/>
</dbReference>
<dbReference type="SUPFAM" id="SSF52172">
    <property type="entry name" value="CheY-like"/>
    <property type="match status" value="1"/>
</dbReference>
<organism evidence="6 7">
    <name type="scientific">Heliophilum fasciatum</name>
    <dbReference type="NCBI Taxonomy" id="35700"/>
    <lineage>
        <taxon>Bacteria</taxon>
        <taxon>Bacillati</taxon>
        <taxon>Bacillota</taxon>
        <taxon>Clostridia</taxon>
        <taxon>Eubacteriales</taxon>
        <taxon>Heliobacteriaceae</taxon>
        <taxon>Heliophilum</taxon>
    </lineage>
</organism>
<keyword evidence="2" id="KW-0378">Hydrolase</keyword>
<keyword evidence="4" id="KW-0597">Phosphoprotein</keyword>
<dbReference type="SMART" id="SM00448">
    <property type="entry name" value="REC"/>
    <property type="match status" value="1"/>
</dbReference>
<feature type="domain" description="Response regulatory" evidence="5">
    <location>
        <begin position="6"/>
        <end position="134"/>
    </location>
</feature>